<reference evidence="2" key="1">
    <citation type="journal article" date="2020" name="Fungal Divers.">
        <title>Resolving the Mortierellaceae phylogeny through synthesis of multi-gene phylogenetics and phylogenomics.</title>
        <authorList>
            <person name="Vandepol N."/>
            <person name="Liber J."/>
            <person name="Desiro A."/>
            <person name="Na H."/>
            <person name="Kennedy M."/>
            <person name="Barry K."/>
            <person name="Grigoriev I.V."/>
            <person name="Miller A.N."/>
            <person name="O'Donnell K."/>
            <person name="Stajich J.E."/>
            <person name="Bonito G."/>
        </authorList>
    </citation>
    <scope>NUCLEOTIDE SEQUENCE</scope>
    <source>
        <strain evidence="2">BC1065</strain>
    </source>
</reference>
<protein>
    <recommendedName>
        <fullName evidence="1">Protein kinase domain-containing protein</fullName>
    </recommendedName>
</protein>
<dbReference type="EMBL" id="JAAAJB010001346">
    <property type="protein sequence ID" value="KAG0248177.1"/>
    <property type="molecule type" value="Genomic_DNA"/>
</dbReference>
<evidence type="ECO:0000259" key="1">
    <source>
        <dbReference type="PROSITE" id="PS50011"/>
    </source>
</evidence>
<dbReference type="InterPro" id="IPR000719">
    <property type="entry name" value="Prot_kinase_dom"/>
</dbReference>
<sequence>GTTSSDHHKQPQCVSKEASVLTDLVVSYTPLGWRRRGFMWRRVTAAIQSEVEILKPLAYRHITQFYGTTHLGGMRVLIMEDTAGGSLQHAITYRKLPDWPTKTRIAQEIARGLACIHHEGDIH</sequence>
<evidence type="ECO:0000313" key="3">
    <source>
        <dbReference type="Proteomes" id="UP000807716"/>
    </source>
</evidence>
<dbReference type="GO" id="GO:0005524">
    <property type="term" value="F:ATP binding"/>
    <property type="evidence" value="ECO:0007669"/>
    <property type="project" value="InterPro"/>
</dbReference>
<dbReference type="SUPFAM" id="SSF56112">
    <property type="entry name" value="Protein kinase-like (PK-like)"/>
    <property type="match status" value="1"/>
</dbReference>
<name>A0A9P6TVD0_9FUNG</name>
<keyword evidence="3" id="KW-1185">Reference proteome</keyword>
<comment type="caution">
    <text evidence="2">The sequence shown here is derived from an EMBL/GenBank/DDBJ whole genome shotgun (WGS) entry which is preliminary data.</text>
</comment>
<proteinExistence type="predicted"/>
<dbReference type="OrthoDB" id="4062651at2759"/>
<dbReference type="AlphaFoldDB" id="A0A9P6TVD0"/>
<organism evidence="2 3">
    <name type="scientific">Actinomortierella ambigua</name>
    <dbReference type="NCBI Taxonomy" id="1343610"/>
    <lineage>
        <taxon>Eukaryota</taxon>
        <taxon>Fungi</taxon>
        <taxon>Fungi incertae sedis</taxon>
        <taxon>Mucoromycota</taxon>
        <taxon>Mortierellomycotina</taxon>
        <taxon>Mortierellomycetes</taxon>
        <taxon>Mortierellales</taxon>
        <taxon>Mortierellaceae</taxon>
        <taxon>Actinomortierella</taxon>
    </lineage>
</organism>
<dbReference type="GO" id="GO:0004672">
    <property type="term" value="F:protein kinase activity"/>
    <property type="evidence" value="ECO:0007669"/>
    <property type="project" value="InterPro"/>
</dbReference>
<feature type="domain" description="Protein kinase" evidence="1">
    <location>
        <begin position="1"/>
        <end position="123"/>
    </location>
</feature>
<dbReference type="Pfam" id="PF07714">
    <property type="entry name" value="PK_Tyr_Ser-Thr"/>
    <property type="match status" value="1"/>
</dbReference>
<dbReference type="InterPro" id="IPR011009">
    <property type="entry name" value="Kinase-like_dom_sf"/>
</dbReference>
<feature type="non-terminal residue" evidence="2">
    <location>
        <position position="1"/>
    </location>
</feature>
<dbReference type="Proteomes" id="UP000807716">
    <property type="component" value="Unassembled WGS sequence"/>
</dbReference>
<accession>A0A9P6TVD0</accession>
<dbReference type="Gene3D" id="1.10.510.10">
    <property type="entry name" value="Transferase(Phosphotransferase) domain 1"/>
    <property type="match status" value="1"/>
</dbReference>
<dbReference type="PROSITE" id="PS50011">
    <property type="entry name" value="PROTEIN_KINASE_DOM"/>
    <property type="match status" value="1"/>
</dbReference>
<gene>
    <name evidence="2" type="ORF">DFQ27_001108</name>
</gene>
<evidence type="ECO:0000313" key="2">
    <source>
        <dbReference type="EMBL" id="KAG0248177.1"/>
    </source>
</evidence>
<dbReference type="InterPro" id="IPR001245">
    <property type="entry name" value="Ser-Thr/Tyr_kinase_cat_dom"/>
</dbReference>